<evidence type="ECO:0000256" key="2">
    <source>
        <dbReference type="SAM" id="SignalP"/>
    </source>
</evidence>
<evidence type="ECO:0000256" key="1">
    <source>
        <dbReference type="SAM" id="MobiDB-lite"/>
    </source>
</evidence>
<gene>
    <name evidence="3" type="ORF">WN944_014560</name>
</gene>
<keyword evidence="4" id="KW-1185">Reference proteome</keyword>
<dbReference type="EMBL" id="JBCGBO010000005">
    <property type="protein sequence ID" value="KAK9199369.1"/>
    <property type="molecule type" value="Genomic_DNA"/>
</dbReference>
<feature type="region of interest" description="Disordered" evidence="1">
    <location>
        <begin position="35"/>
        <end position="54"/>
    </location>
</feature>
<sequence>MGSQMGYLLATLFVISVSLSYLPLEASATNYYYTSPPPPKKYPPPPPPPPQYKL</sequence>
<name>A0AAP0QLN9_9ROSI</name>
<accession>A0AAP0QLN9</accession>
<reference evidence="3 4" key="1">
    <citation type="submission" date="2024-05" db="EMBL/GenBank/DDBJ databases">
        <title>Haplotype-resolved chromosome-level genome assembly of Huyou (Citrus changshanensis).</title>
        <authorList>
            <person name="Miao C."/>
            <person name="Chen W."/>
            <person name="Wu Y."/>
            <person name="Wang L."/>
            <person name="Zhao S."/>
            <person name="Grierson D."/>
            <person name="Xu C."/>
            <person name="Chen K."/>
        </authorList>
    </citation>
    <scope>NUCLEOTIDE SEQUENCE [LARGE SCALE GENOMIC DNA]</scope>
    <source>
        <strain evidence="3">01-14</strain>
        <tissue evidence="3">Leaf</tissue>
    </source>
</reference>
<dbReference type="Proteomes" id="UP001428341">
    <property type="component" value="Unassembled WGS sequence"/>
</dbReference>
<evidence type="ECO:0000313" key="3">
    <source>
        <dbReference type="EMBL" id="KAK9199369.1"/>
    </source>
</evidence>
<protein>
    <submittedName>
        <fullName evidence="3">Uncharacterized protein</fullName>
    </submittedName>
</protein>
<feature type="signal peptide" evidence="2">
    <location>
        <begin position="1"/>
        <end position="20"/>
    </location>
</feature>
<proteinExistence type="predicted"/>
<keyword evidence="2" id="KW-0732">Signal</keyword>
<evidence type="ECO:0000313" key="4">
    <source>
        <dbReference type="Proteomes" id="UP001428341"/>
    </source>
</evidence>
<dbReference type="AlphaFoldDB" id="A0AAP0QLN9"/>
<organism evidence="3 4">
    <name type="scientific">Citrus x changshan-huyou</name>
    <dbReference type="NCBI Taxonomy" id="2935761"/>
    <lineage>
        <taxon>Eukaryota</taxon>
        <taxon>Viridiplantae</taxon>
        <taxon>Streptophyta</taxon>
        <taxon>Embryophyta</taxon>
        <taxon>Tracheophyta</taxon>
        <taxon>Spermatophyta</taxon>
        <taxon>Magnoliopsida</taxon>
        <taxon>eudicotyledons</taxon>
        <taxon>Gunneridae</taxon>
        <taxon>Pentapetalae</taxon>
        <taxon>rosids</taxon>
        <taxon>malvids</taxon>
        <taxon>Sapindales</taxon>
        <taxon>Rutaceae</taxon>
        <taxon>Aurantioideae</taxon>
        <taxon>Citrus</taxon>
    </lineage>
</organism>
<comment type="caution">
    <text evidence="3">The sequence shown here is derived from an EMBL/GenBank/DDBJ whole genome shotgun (WGS) entry which is preliminary data.</text>
</comment>
<feature type="chain" id="PRO_5042982611" evidence="2">
    <location>
        <begin position="21"/>
        <end position="54"/>
    </location>
</feature>